<dbReference type="Gene3D" id="3.20.20.210">
    <property type="match status" value="1"/>
</dbReference>
<dbReference type="InterPro" id="IPR052024">
    <property type="entry name" value="Methanogen_methyltrans"/>
</dbReference>
<dbReference type="PANTHER" id="PTHR47099:SF1">
    <property type="entry name" value="METHYLCOBAMIDE:COM METHYLTRANSFERASE MTBA"/>
    <property type="match status" value="1"/>
</dbReference>
<dbReference type="GO" id="GO:0006779">
    <property type="term" value="P:porphyrin-containing compound biosynthetic process"/>
    <property type="evidence" value="ECO:0007669"/>
    <property type="project" value="InterPro"/>
</dbReference>
<dbReference type="RefSeq" id="WP_114005026.1">
    <property type="nucleotide sequence ID" value="NZ_QGDC01000005.1"/>
</dbReference>
<dbReference type="SUPFAM" id="SSF51726">
    <property type="entry name" value="UROD/MetE-like"/>
    <property type="match status" value="1"/>
</dbReference>
<evidence type="ECO:0000313" key="2">
    <source>
        <dbReference type="EMBL" id="RCH54700.1"/>
    </source>
</evidence>
<dbReference type="Proteomes" id="UP000253209">
    <property type="component" value="Unassembled WGS sequence"/>
</dbReference>
<proteinExistence type="predicted"/>
<dbReference type="GO" id="GO:0004853">
    <property type="term" value="F:uroporphyrinogen decarboxylase activity"/>
    <property type="evidence" value="ECO:0007669"/>
    <property type="project" value="InterPro"/>
</dbReference>
<organism evidence="2 3">
    <name type="scientific">Mucilaginibacter hurinus</name>
    <dbReference type="NCBI Taxonomy" id="2201324"/>
    <lineage>
        <taxon>Bacteria</taxon>
        <taxon>Pseudomonadati</taxon>
        <taxon>Bacteroidota</taxon>
        <taxon>Sphingobacteriia</taxon>
        <taxon>Sphingobacteriales</taxon>
        <taxon>Sphingobacteriaceae</taxon>
        <taxon>Mucilaginibacter</taxon>
    </lineage>
</organism>
<dbReference type="InterPro" id="IPR000257">
    <property type="entry name" value="Uroporphyrinogen_deCOase"/>
</dbReference>
<sequence length="311" mass="35428">MRFTSVWKHFPHADQQAETLAKETLLFQQKFNCDFIKVTPTGTWQAVCMGAVDEPLNDILGRRAVKAPFINVTDDWLSIPDFAQTKPWALEEVIRTCQIICAETKVPVLTTIFCPITQAVQLAGINTFMNHVKQAEYEVKAGIDKITDNTLHAIEKLKETGIKGIFFVTQYRQPHLMQPDIYKEFGEPADIRCLQKCRDLDFNIFHIHGENVDLNLKPLPDNCLLHIEYTPANVKHMTRFAGDLKKVLTGIPISEMLSCDTLEDIKLCVQKYRNMNRDAIAMSPACVIPVDFPEQLLKKWVSVLQEVAVEI</sequence>
<dbReference type="EMBL" id="QGDC01000005">
    <property type="protein sequence ID" value="RCH54700.1"/>
    <property type="molecule type" value="Genomic_DNA"/>
</dbReference>
<name>A0A367GN18_9SPHI</name>
<dbReference type="Pfam" id="PF01208">
    <property type="entry name" value="URO-D"/>
    <property type="match status" value="1"/>
</dbReference>
<evidence type="ECO:0000259" key="1">
    <source>
        <dbReference type="Pfam" id="PF01208"/>
    </source>
</evidence>
<gene>
    <name evidence="2" type="ORF">DJ568_09410</name>
</gene>
<dbReference type="AlphaFoldDB" id="A0A367GN18"/>
<protein>
    <recommendedName>
        <fullName evidence="1">Uroporphyrinogen decarboxylase (URO-D) domain-containing protein</fullName>
    </recommendedName>
</protein>
<reference evidence="2 3" key="1">
    <citation type="submission" date="2018-05" db="EMBL/GenBank/DDBJ databases">
        <title>Mucilaginibacter hurinus sp. nov., isolated from briquette warehouse soil.</title>
        <authorList>
            <person name="Choi L."/>
        </authorList>
    </citation>
    <scope>NUCLEOTIDE SEQUENCE [LARGE SCALE GENOMIC DNA]</scope>
    <source>
        <strain evidence="2 3">ZR32</strain>
    </source>
</reference>
<feature type="domain" description="Uroporphyrinogen decarboxylase (URO-D)" evidence="1">
    <location>
        <begin position="9"/>
        <end position="306"/>
    </location>
</feature>
<evidence type="ECO:0000313" key="3">
    <source>
        <dbReference type="Proteomes" id="UP000253209"/>
    </source>
</evidence>
<dbReference type="PANTHER" id="PTHR47099">
    <property type="entry name" value="METHYLCOBAMIDE:COM METHYLTRANSFERASE MTBA"/>
    <property type="match status" value="1"/>
</dbReference>
<keyword evidence="3" id="KW-1185">Reference proteome</keyword>
<dbReference type="OrthoDB" id="7375127at2"/>
<accession>A0A367GN18</accession>
<comment type="caution">
    <text evidence="2">The sequence shown here is derived from an EMBL/GenBank/DDBJ whole genome shotgun (WGS) entry which is preliminary data.</text>
</comment>
<dbReference type="InterPro" id="IPR038071">
    <property type="entry name" value="UROD/MetE-like_sf"/>
</dbReference>